<dbReference type="Proteomes" id="UP001432190">
    <property type="component" value="Chromosome"/>
</dbReference>
<dbReference type="EMBL" id="CP108084">
    <property type="protein sequence ID" value="WUP48517.1"/>
    <property type="molecule type" value="Genomic_DNA"/>
</dbReference>
<evidence type="ECO:0000313" key="1">
    <source>
        <dbReference type="EMBL" id="WUP48517.1"/>
    </source>
</evidence>
<name>A0ABZ1S3B3_9ACTN</name>
<protein>
    <submittedName>
        <fullName evidence="1">Uncharacterized protein</fullName>
    </submittedName>
</protein>
<proteinExistence type="predicted"/>
<evidence type="ECO:0000313" key="2">
    <source>
        <dbReference type="Proteomes" id="UP001432190"/>
    </source>
</evidence>
<accession>A0ABZ1S3B3</accession>
<dbReference type="RefSeq" id="WP_328850986.1">
    <property type="nucleotide sequence ID" value="NZ_CP108084.1"/>
</dbReference>
<reference evidence="1" key="1">
    <citation type="submission" date="2022-10" db="EMBL/GenBank/DDBJ databases">
        <title>The complete genomes of actinobacterial strains from the NBC collection.</title>
        <authorList>
            <person name="Joergensen T.S."/>
            <person name="Alvarez Arevalo M."/>
            <person name="Sterndorff E.B."/>
            <person name="Faurdal D."/>
            <person name="Vuksanovic O."/>
            <person name="Mourched A.-S."/>
            <person name="Charusanti P."/>
            <person name="Shaw S."/>
            <person name="Blin K."/>
            <person name="Weber T."/>
        </authorList>
    </citation>
    <scope>NUCLEOTIDE SEQUENCE</scope>
    <source>
        <strain evidence="1">NBC_00256</strain>
    </source>
</reference>
<gene>
    <name evidence="1" type="ORF">OG994_23405</name>
</gene>
<keyword evidence="2" id="KW-1185">Reference proteome</keyword>
<organism evidence="1 2">
    <name type="scientific">Micromonospora globbae</name>
    <dbReference type="NCBI Taxonomy" id="1894969"/>
    <lineage>
        <taxon>Bacteria</taxon>
        <taxon>Bacillati</taxon>
        <taxon>Actinomycetota</taxon>
        <taxon>Actinomycetes</taxon>
        <taxon>Micromonosporales</taxon>
        <taxon>Micromonosporaceae</taxon>
        <taxon>Micromonospora</taxon>
    </lineage>
</organism>
<sequence>MSLTEMVRSYLDDSEVTLLPADPATEVRRNTWSYSVSPTSVDVPQVVAALNFVADELRQRLAGHTGSGTFYAWYDAQAGQLRCSLSSQPAESLPFGAPYLATTDAAKVVRMAAGDRHRGVVLWGNLADVDERADPDAPDDELAAPFPVWCAEVP</sequence>